<gene>
    <name evidence="3" type="ORF">KSX_62370</name>
</gene>
<reference evidence="3" key="1">
    <citation type="submission" date="2020-10" db="EMBL/GenBank/DDBJ databases">
        <title>Taxonomic study of unclassified bacteria belonging to the class Ktedonobacteria.</title>
        <authorList>
            <person name="Yabe S."/>
            <person name="Wang C.M."/>
            <person name="Zheng Y."/>
            <person name="Sakai Y."/>
            <person name="Cavaletti L."/>
            <person name="Monciardini P."/>
            <person name="Donadio S."/>
        </authorList>
    </citation>
    <scope>NUCLEOTIDE SEQUENCE</scope>
    <source>
        <strain evidence="3">SOSP1-1</strain>
    </source>
</reference>
<feature type="domain" description="Peptidase C51" evidence="2">
    <location>
        <begin position="312"/>
        <end position="405"/>
    </location>
</feature>
<name>A0A8J3I2E7_9CHLR</name>
<dbReference type="Gene3D" id="3.90.1720.10">
    <property type="entry name" value="endopeptidase domain like (from Nostoc punctiforme)"/>
    <property type="match status" value="1"/>
</dbReference>
<keyword evidence="1" id="KW-1133">Transmembrane helix</keyword>
<dbReference type="RefSeq" id="WP_220197286.1">
    <property type="nucleotide sequence ID" value="NZ_BNJF01000003.1"/>
</dbReference>
<sequence length="436" mass="46980">MQDATSMNPPSEERRHLRTVFSTLFSIIVLIAFSLFVSSNSATHAASSTPTQTTITLDGVTLSVDSKAVPAPFVVSQPDNAVQMASAVAQRPYREFQIESIPFSTTSSVERFPVAASGKEGSFRSILHSYRLSQGGTGLASPPTITIFGKQVQGETNLVRLHLTDASTLQTAVMSEYVVEAGSRLWLIRISQEQVSDTQISTLASQSATFANTISATKISSTNLGHPSTLVASLAQEKARTSAVSPNAVNPNAIGTPSWWSGTCNYNNFLRDTGWEAWKMNSGYNGVYPCGPRPSAGGPDHLVQFYSGSWGAYEFECVELALRWMYQAYGVKPYKANGNQIVNNYSTSYGGGLRVIHNNTACCGYPKPGDILSYCSTCTNGHTSVTMSSSVNSSGNGSVTVMEENASYGGMQTLTVTNYEVQNSPEGWIYGYLRHD</sequence>
<dbReference type="EMBL" id="BNJF01000003">
    <property type="protein sequence ID" value="GHO48074.1"/>
    <property type="molecule type" value="Genomic_DNA"/>
</dbReference>
<keyword evidence="1" id="KW-0812">Transmembrane</keyword>
<keyword evidence="4" id="KW-1185">Reference proteome</keyword>
<dbReference type="InterPro" id="IPR007921">
    <property type="entry name" value="CHAP_dom"/>
</dbReference>
<keyword evidence="1" id="KW-0472">Membrane</keyword>
<organism evidence="3 4">
    <name type="scientific">Ktedonospora formicarum</name>
    <dbReference type="NCBI Taxonomy" id="2778364"/>
    <lineage>
        <taxon>Bacteria</taxon>
        <taxon>Bacillati</taxon>
        <taxon>Chloroflexota</taxon>
        <taxon>Ktedonobacteria</taxon>
        <taxon>Ktedonobacterales</taxon>
        <taxon>Ktedonobacteraceae</taxon>
        <taxon>Ktedonospora</taxon>
    </lineage>
</organism>
<comment type="caution">
    <text evidence="3">The sequence shown here is derived from an EMBL/GenBank/DDBJ whole genome shotgun (WGS) entry which is preliminary data.</text>
</comment>
<dbReference type="Pfam" id="PF05257">
    <property type="entry name" value="CHAP"/>
    <property type="match status" value="1"/>
</dbReference>
<protein>
    <recommendedName>
        <fullName evidence="2">Peptidase C51 domain-containing protein</fullName>
    </recommendedName>
</protein>
<accession>A0A8J3I2E7</accession>
<dbReference type="AlphaFoldDB" id="A0A8J3I2E7"/>
<evidence type="ECO:0000313" key="3">
    <source>
        <dbReference type="EMBL" id="GHO48074.1"/>
    </source>
</evidence>
<proteinExistence type="predicted"/>
<feature type="transmembrane region" description="Helical" evidence="1">
    <location>
        <begin position="20"/>
        <end position="38"/>
    </location>
</feature>
<dbReference type="Proteomes" id="UP000612362">
    <property type="component" value="Unassembled WGS sequence"/>
</dbReference>
<evidence type="ECO:0000313" key="4">
    <source>
        <dbReference type="Proteomes" id="UP000612362"/>
    </source>
</evidence>
<evidence type="ECO:0000256" key="1">
    <source>
        <dbReference type="SAM" id="Phobius"/>
    </source>
</evidence>
<evidence type="ECO:0000259" key="2">
    <source>
        <dbReference type="Pfam" id="PF05257"/>
    </source>
</evidence>